<evidence type="ECO:0000256" key="4">
    <source>
        <dbReference type="ARBA" id="ARBA00022452"/>
    </source>
</evidence>
<evidence type="ECO:0000256" key="1">
    <source>
        <dbReference type="ARBA" id="ARBA00004571"/>
    </source>
</evidence>
<keyword evidence="4 11" id="KW-1134">Transmembrane beta strand</keyword>
<evidence type="ECO:0000259" key="15">
    <source>
        <dbReference type="Pfam" id="PF07715"/>
    </source>
</evidence>
<reference evidence="16 17" key="1">
    <citation type="submission" date="2022-01" db="EMBL/GenBank/DDBJ databases">
        <title>Whole genome-based taxonomy of the Shewanellaceae.</title>
        <authorList>
            <person name="Martin-Rodriguez A.J."/>
        </authorList>
    </citation>
    <scope>NUCLEOTIDE SEQUENCE [LARGE SCALE GENOMIC DNA]</scope>
    <source>
        <strain evidence="16 17">DSM 24955</strain>
    </source>
</reference>
<dbReference type="Proteomes" id="UP001202134">
    <property type="component" value="Unassembled WGS sequence"/>
</dbReference>
<dbReference type="InterPro" id="IPR012910">
    <property type="entry name" value="Plug_dom"/>
</dbReference>
<organism evidence="16 17">
    <name type="scientific">Shewanella electrodiphila</name>
    <dbReference type="NCBI Taxonomy" id="934143"/>
    <lineage>
        <taxon>Bacteria</taxon>
        <taxon>Pseudomonadati</taxon>
        <taxon>Pseudomonadota</taxon>
        <taxon>Gammaproteobacteria</taxon>
        <taxon>Alteromonadales</taxon>
        <taxon>Shewanellaceae</taxon>
        <taxon>Shewanella</taxon>
    </lineage>
</organism>
<proteinExistence type="inferred from homology"/>
<dbReference type="InterPro" id="IPR010916">
    <property type="entry name" value="TonB_box_CS"/>
</dbReference>
<dbReference type="Pfam" id="PF07715">
    <property type="entry name" value="Plug"/>
    <property type="match status" value="1"/>
</dbReference>
<gene>
    <name evidence="16" type="ORF">L2737_06850</name>
</gene>
<feature type="signal peptide" evidence="13">
    <location>
        <begin position="1"/>
        <end position="23"/>
    </location>
</feature>
<name>A0ABT0KMQ0_9GAMM</name>
<dbReference type="InterPro" id="IPR036942">
    <property type="entry name" value="Beta-barrel_TonB_sf"/>
</dbReference>
<keyword evidence="8 11" id="KW-0472">Membrane</keyword>
<evidence type="ECO:0000256" key="9">
    <source>
        <dbReference type="ARBA" id="ARBA00023170"/>
    </source>
</evidence>
<evidence type="ECO:0000313" key="17">
    <source>
        <dbReference type="Proteomes" id="UP001202134"/>
    </source>
</evidence>
<feature type="short sequence motif" description="TonB box" evidence="12">
    <location>
        <begin position="33"/>
        <end position="39"/>
    </location>
</feature>
<keyword evidence="17" id="KW-1185">Reference proteome</keyword>
<keyword evidence="5 11" id="KW-0812">Transmembrane</keyword>
<dbReference type="RefSeq" id="WP_248955243.1">
    <property type="nucleotide sequence ID" value="NZ_JAKIKU010000003.1"/>
</dbReference>
<evidence type="ECO:0000256" key="3">
    <source>
        <dbReference type="ARBA" id="ARBA00022448"/>
    </source>
</evidence>
<evidence type="ECO:0000313" key="16">
    <source>
        <dbReference type="EMBL" id="MCL1045049.1"/>
    </source>
</evidence>
<evidence type="ECO:0000256" key="11">
    <source>
        <dbReference type="PROSITE-ProRule" id="PRU01360"/>
    </source>
</evidence>
<protein>
    <submittedName>
        <fullName evidence="16">TonB-dependent receptor</fullName>
    </submittedName>
</protein>
<dbReference type="SUPFAM" id="SSF56935">
    <property type="entry name" value="Porins"/>
    <property type="match status" value="1"/>
</dbReference>
<keyword evidence="9 16" id="KW-0675">Receptor</keyword>
<evidence type="ECO:0000256" key="12">
    <source>
        <dbReference type="PROSITE-ProRule" id="PRU10143"/>
    </source>
</evidence>
<dbReference type="Gene3D" id="2.170.130.10">
    <property type="entry name" value="TonB-dependent receptor, plug domain"/>
    <property type="match status" value="1"/>
</dbReference>
<evidence type="ECO:0000256" key="6">
    <source>
        <dbReference type="ARBA" id="ARBA00022729"/>
    </source>
</evidence>
<dbReference type="Pfam" id="PF00593">
    <property type="entry name" value="TonB_dep_Rec_b-barrel"/>
    <property type="match status" value="1"/>
</dbReference>
<evidence type="ECO:0000256" key="2">
    <source>
        <dbReference type="ARBA" id="ARBA00008143"/>
    </source>
</evidence>
<dbReference type="PANTHER" id="PTHR30069:SF29">
    <property type="entry name" value="HEMOGLOBIN AND HEMOGLOBIN-HAPTOGLOBIN-BINDING PROTEIN 1-RELATED"/>
    <property type="match status" value="1"/>
</dbReference>
<evidence type="ECO:0000256" key="5">
    <source>
        <dbReference type="ARBA" id="ARBA00022692"/>
    </source>
</evidence>
<evidence type="ECO:0000259" key="14">
    <source>
        <dbReference type="Pfam" id="PF00593"/>
    </source>
</evidence>
<keyword evidence="7 12" id="KW-0798">TonB box</keyword>
<dbReference type="PANTHER" id="PTHR30069">
    <property type="entry name" value="TONB-DEPENDENT OUTER MEMBRANE RECEPTOR"/>
    <property type="match status" value="1"/>
</dbReference>
<sequence length="622" mass="67541">MKKMKFNALFVAIGFATTSYVWAESNVSSKIETISVYGQFNPIDKNSMPSSVSLMNKADIASVVGNTALDVLAQVPGITINKSGNIQEIFLRGAESNFVIIQIDGVQVNNPLDSRGGSFDLSTLGKDTIARVEVIKGAQSSIYGSDALAGVINFITFDEQQEGGKVSVGYLNDGQKSATFKTGFGGWNLALNGIDTDEQAAGDSQRLAEAALQGKLTLTDSSATQLNIRFSDYQNSAFPDQSGGAEFAEDTTKERKEGQTLSASLRHQININEDYQMSLQLEHLATDDSLTSPGIAPYFMAPPAFTENDYTVSKFRWLNAVSVDNVSATVGMDYKDENGETSGYLEMFGQQVPTNYRLSRTNVAGFIDAKVDIAEASLFLGVRLDKPEDSDNETTWKLGVNYPMTNNLRLFANTGESFKLPSLYALGNNMIGNTELLPETATNVDLGVEWASEQVDISLAVFDYHYKNLIDFDSETFSLVNRASVKTQGAELILSTDLTSSSTLGANATYADVQAGEGELLSGRPQWQGGASLHLQWTDDFSAYISANYIGESSATSLHGGDFSTAILSSYYKVDLSANWQVNEGFDIDFFVTNALDKKYYYAIGFAGPEQGLGVKVNWLAW</sequence>
<dbReference type="Gene3D" id="2.40.170.20">
    <property type="entry name" value="TonB-dependent receptor, beta-barrel domain"/>
    <property type="match status" value="1"/>
</dbReference>
<comment type="similarity">
    <text evidence="2">Belongs to the TonB-dependent receptor family. Hemoglobin/haptoglobin binding protein subfamily.</text>
</comment>
<evidence type="ECO:0000256" key="10">
    <source>
        <dbReference type="ARBA" id="ARBA00023237"/>
    </source>
</evidence>
<dbReference type="CDD" id="cd01347">
    <property type="entry name" value="ligand_gated_channel"/>
    <property type="match status" value="1"/>
</dbReference>
<feature type="domain" description="TonB-dependent receptor plug" evidence="15">
    <location>
        <begin position="45"/>
        <end position="151"/>
    </location>
</feature>
<dbReference type="EMBL" id="JAKIKU010000003">
    <property type="protein sequence ID" value="MCL1045049.1"/>
    <property type="molecule type" value="Genomic_DNA"/>
</dbReference>
<dbReference type="InterPro" id="IPR000531">
    <property type="entry name" value="Beta-barrel_TonB"/>
</dbReference>
<feature type="domain" description="TonB-dependent receptor-like beta-barrel" evidence="14">
    <location>
        <begin position="225"/>
        <end position="594"/>
    </location>
</feature>
<comment type="caution">
    <text evidence="16">The sequence shown here is derived from an EMBL/GenBank/DDBJ whole genome shotgun (WGS) entry which is preliminary data.</text>
</comment>
<evidence type="ECO:0000256" key="7">
    <source>
        <dbReference type="ARBA" id="ARBA00023077"/>
    </source>
</evidence>
<keyword evidence="3 11" id="KW-0813">Transport</keyword>
<dbReference type="PROSITE" id="PS52016">
    <property type="entry name" value="TONB_DEPENDENT_REC_3"/>
    <property type="match status" value="1"/>
</dbReference>
<comment type="subcellular location">
    <subcellularLocation>
        <location evidence="1 11">Cell outer membrane</location>
        <topology evidence="1 11">Multi-pass membrane protein</topology>
    </subcellularLocation>
</comment>
<keyword evidence="10 11" id="KW-0998">Cell outer membrane</keyword>
<feature type="chain" id="PRO_5047410571" evidence="13">
    <location>
        <begin position="24"/>
        <end position="622"/>
    </location>
</feature>
<accession>A0ABT0KMQ0</accession>
<dbReference type="InterPro" id="IPR039426">
    <property type="entry name" value="TonB-dep_rcpt-like"/>
</dbReference>
<evidence type="ECO:0000256" key="8">
    <source>
        <dbReference type="ARBA" id="ARBA00023136"/>
    </source>
</evidence>
<dbReference type="InterPro" id="IPR037066">
    <property type="entry name" value="Plug_dom_sf"/>
</dbReference>
<dbReference type="PROSITE" id="PS00430">
    <property type="entry name" value="TONB_DEPENDENT_REC_1"/>
    <property type="match status" value="1"/>
</dbReference>
<keyword evidence="6 13" id="KW-0732">Signal</keyword>
<evidence type="ECO:0000256" key="13">
    <source>
        <dbReference type="SAM" id="SignalP"/>
    </source>
</evidence>